<dbReference type="GO" id="GO:0005737">
    <property type="term" value="C:cytoplasm"/>
    <property type="evidence" value="ECO:0007669"/>
    <property type="project" value="UniProtKB-SubCell"/>
</dbReference>
<sequence length="395" mass="44647">FTSAALFSFTSPAVKRLKLLMALVKKMKKKKGSMKELEKVLSCPGQPSNCVTIPRLLDGRLQVSHRKGLLHVIYCRVWCWLDLQSHHELKPLECFKFPFDLKQKEVCINPYRYEQVESPVLRLVLVPRHSEYNPQHSLLAQFCNLGQNNASFSDSFQQPSSHPFPHSPNSTYSNSPGSSSSTYPHSPAKEMFGQSLMKRQSTGAPLSTMSCIIALGRYSMLLPPASWWMASLILQTIRTDSAWGCSRMLTTTPPLRTLGSILAKVLCYVGWEVYAECLSDSSIFVQSWNCHYHHGFHPTTVCKIPSGYSLKIFNNQEFAQLLAQSVNHGFETVYELTKMCTLHISFVKGWGAEYHHQNVASTPCWIEIHLHGPLQWLDKVLTQMGSPHKPISSMS</sequence>
<evidence type="ECO:0000256" key="8">
    <source>
        <dbReference type="ARBA" id="ARBA00023242"/>
    </source>
</evidence>
<dbReference type="PROSITE" id="PS51076">
    <property type="entry name" value="MH2"/>
    <property type="match status" value="1"/>
</dbReference>
<dbReference type="InterPro" id="IPR001132">
    <property type="entry name" value="SMAD_dom_Dwarfin-type"/>
</dbReference>
<dbReference type="PANTHER" id="PTHR13703">
    <property type="entry name" value="SMAD"/>
    <property type="match status" value="1"/>
</dbReference>
<feature type="domain" description="MH2" evidence="12">
    <location>
        <begin position="188"/>
        <end position="395"/>
    </location>
</feature>
<name>A0A663MWE0_ATHCN</name>
<evidence type="ECO:0000313" key="13">
    <source>
        <dbReference type="Ensembl" id="ENSACUP00000015862.1"/>
    </source>
</evidence>
<evidence type="ECO:0000256" key="1">
    <source>
        <dbReference type="ARBA" id="ARBA00005545"/>
    </source>
</evidence>
<dbReference type="PROSITE" id="PS51075">
    <property type="entry name" value="MH1"/>
    <property type="match status" value="1"/>
</dbReference>
<keyword evidence="3" id="KW-0479">Metal-binding</keyword>
<evidence type="ECO:0000259" key="12">
    <source>
        <dbReference type="PROSITE" id="PS51076"/>
    </source>
</evidence>
<dbReference type="Ensembl" id="ENSACUT00000016921.1">
    <property type="protein sequence ID" value="ENSACUP00000015862.1"/>
    <property type="gene ID" value="ENSACUG00000010643.1"/>
</dbReference>
<accession>A0A663MWE0</accession>
<evidence type="ECO:0000256" key="3">
    <source>
        <dbReference type="ARBA" id="ARBA00022723"/>
    </source>
</evidence>
<dbReference type="AlphaFoldDB" id="A0A663MWE0"/>
<dbReference type="InterPro" id="IPR013019">
    <property type="entry name" value="MAD_homology_MH1"/>
</dbReference>
<keyword evidence="14" id="KW-1185">Reference proteome</keyword>
<keyword evidence="7 9" id="KW-0804">Transcription</keyword>
<reference evidence="13" key="2">
    <citation type="submission" date="2025-09" db="UniProtKB">
        <authorList>
            <consortium name="Ensembl"/>
        </authorList>
    </citation>
    <scope>IDENTIFICATION</scope>
</reference>
<dbReference type="InterPro" id="IPR017855">
    <property type="entry name" value="SMAD-like_dom_sf"/>
</dbReference>
<dbReference type="GO" id="GO:0071144">
    <property type="term" value="C:heteromeric SMAD protein complex"/>
    <property type="evidence" value="ECO:0007669"/>
    <property type="project" value="TreeGrafter"/>
</dbReference>
<dbReference type="GO" id="GO:0060395">
    <property type="term" value="P:SMAD protein signal transduction"/>
    <property type="evidence" value="ECO:0007669"/>
    <property type="project" value="TreeGrafter"/>
</dbReference>
<dbReference type="SMART" id="SM00524">
    <property type="entry name" value="DWB"/>
    <property type="match status" value="1"/>
</dbReference>
<dbReference type="GO" id="GO:0070411">
    <property type="term" value="F:I-SMAD binding"/>
    <property type="evidence" value="ECO:0007669"/>
    <property type="project" value="TreeGrafter"/>
</dbReference>
<dbReference type="InterPro" id="IPR003619">
    <property type="entry name" value="MAD_homology1_Dwarfin-type"/>
</dbReference>
<dbReference type="InterPro" id="IPR036578">
    <property type="entry name" value="SMAD_MH1_sf"/>
</dbReference>
<organism evidence="13 14">
    <name type="scientific">Athene cunicularia</name>
    <name type="common">Burrowing owl</name>
    <name type="synonym">Speotyto cunicularia</name>
    <dbReference type="NCBI Taxonomy" id="194338"/>
    <lineage>
        <taxon>Eukaryota</taxon>
        <taxon>Metazoa</taxon>
        <taxon>Chordata</taxon>
        <taxon>Craniata</taxon>
        <taxon>Vertebrata</taxon>
        <taxon>Euteleostomi</taxon>
        <taxon>Archelosauria</taxon>
        <taxon>Archosauria</taxon>
        <taxon>Dinosauria</taxon>
        <taxon>Saurischia</taxon>
        <taxon>Theropoda</taxon>
        <taxon>Coelurosauria</taxon>
        <taxon>Aves</taxon>
        <taxon>Neognathae</taxon>
        <taxon>Neoaves</taxon>
        <taxon>Telluraves</taxon>
        <taxon>Strigiformes</taxon>
        <taxon>Strigidae</taxon>
        <taxon>Athene</taxon>
    </lineage>
</organism>
<dbReference type="SUPFAM" id="SSF56366">
    <property type="entry name" value="SMAD MH1 domain"/>
    <property type="match status" value="1"/>
</dbReference>
<feature type="domain" description="MH1" evidence="11">
    <location>
        <begin position="1"/>
        <end position="122"/>
    </location>
</feature>
<dbReference type="GO" id="GO:0000978">
    <property type="term" value="F:RNA polymerase II cis-regulatory region sequence-specific DNA binding"/>
    <property type="evidence" value="ECO:0007669"/>
    <property type="project" value="TreeGrafter"/>
</dbReference>
<dbReference type="GO" id="GO:0030509">
    <property type="term" value="P:BMP signaling pathway"/>
    <property type="evidence" value="ECO:0007669"/>
    <property type="project" value="TreeGrafter"/>
</dbReference>
<evidence type="ECO:0000259" key="11">
    <source>
        <dbReference type="PROSITE" id="PS51075"/>
    </source>
</evidence>
<reference evidence="13" key="1">
    <citation type="submission" date="2025-08" db="UniProtKB">
        <authorList>
            <consortium name="Ensembl"/>
        </authorList>
    </citation>
    <scope>IDENTIFICATION</scope>
</reference>
<dbReference type="Pfam" id="PF03166">
    <property type="entry name" value="MH2"/>
    <property type="match status" value="1"/>
</dbReference>
<keyword evidence="6" id="KW-0238">DNA-binding</keyword>
<dbReference type="InterPro" id="IPR008984">
    <property type="entry name" value="SMAD_FHA_dom_sf"/>
</dbReference>
<dbReference type="Proteomes" id="UP000472269">
    <property type="component" value="Unplaced"/>
</dbReference>
<evidence type="ECO:0000256" key="5">
    <source>
        <dbReference type="ARBA" id="ARBA00023015"/>
    </source>
</evidence>
<dbReference type="Pfam" id="PF03165">
    <property type="entry name" value="MH1"/>
    <property type="match status" value="1"/>
</dbReference>
<dbReference type="SMART" id="SM00523">
    <property type="entry name" value="DWA"/>
    <property type="match status" value="1"/>
</dbReference>
<feature type="region of interest" description="Disordered" evidence="10">
    <location>
        <begin position="153"/>
        <end position="184"/>
    </location>
</feature>
<keyword evidence="8 9" id="KW-0539">Nucleus</keyword>
<dbReference type="GO" id="GO:0046872">
    <property type="term" value="F:metal ion binding"/>
    <property type="evidence" value="ECO:0007669"/>
    <property type="project" value="UniProtKB-KW"/>
</dbReference>
<keyword evidence="4" id="KW-0862">Zinc</keyword>
<dbReference type="Gene3D" id="3.90.520.10">
    <property type="entry name" value="SMAD MH1 domain"/>
    <property type="match status" value="1"/>
</dbReference>
<evidence type="ECO:0000256" key="4">
    <source>
        <dbReference type="ARBA" id="ARBA00022833"/>
    </source>
</evidence>
<proteinExistence type="inferred from homology"/>
<evidence type="ECO:0000256" key="6">
    <source>
        <dbReference type="ARBA" id="ARBA00023125"/>
    </source>
</evidence>
<dbReference type="GO" id="GO:0030154">
    <property type="term" value="P:cell differentiation"/>
    <property type="evidence" value="ECO:0007669"/>
    <property type="project" value="TreeGrafter"/>
</dbReference>
<protein>
    <recommendedName>
        <fullName evidence="9">Mothers against decapentaplegic homolog</fullName>
        <shortName evidence="9">MAD homolog</shortName>
        <shortName evidence="9">Mothers against DPP homolog</shortName>
    </recommendedName>
    <alternativeName>
        <fullName evidence="9">SMAD family member</fullName>
    </alternativeName>
</protein>
<keyword evidence="2 9" id="KW-0963">Cytoplasm</keyword>
<evidence type="ECO:0000256" key="2">
    <source>
        <dbReference type="ARBA" id="ARBA00022490"/>
    </source>
</evidence>
<comment type="subcellular location">
    <subcellularLocation>
        <location evidence="9">Cytoplasm</location>
    </subcellularLocation>
    <subcellularLocation>
        <location evidence="9">Nucleus</location>
    </subcellularLocation>
</comment>
<evidence type="ECO:0000256" key="7">
    <source>
        <dbReference type="ARBA" id="ARBA00023163"/>
    </source>
</evidence>
<keyword evidence="5 9" id="KW-0805">Transcription regulation</keyword>
<evidence type="ECO:0000256" key="10">
    <source>
        <dbReference type="SAM" id="MobiDB-lite"/>
    </source>
</evidence>
<dbReference type="SUPFAM" id="SSF49879">
    <property type="entry name" value="SMAD/FHA domain"/>
    <property type="match status" value="1"/>
</dbReference>
<dbReference type="GO" id="GO:0009653">
    <property type="term" value="P:anatomical structure morphogenesis"/>
    <property type="evidence" value="ECO:0007669"/>
    <property type="project" value="TreeGrafter"/>
</dbReference>
<dbReference type="GO" id="GO:0007179">
    <property type="term" value="P:transforming growth factor beta receptor signaling pathway"/>
    <property type="evidence" value="ECO:0007669"/>
    <property type="project" value="TreeGrafter"/>
</dbReference>
<dbReference type="Gene3D" id="2.60.200.10">
    <property type="match status" value="1"/>
</dbReference>
<dbReference type="InterPro" id="IPR013790">
    <property type="entry name" value="Dwarfin"/>
</dbReference>
<evidence type="ECO:0000256" key="9">
    <source>
        <dbReference type="RuleBase" id="RU361195"/>
    </source>
</evidence>
<dbReference type="PANTHER" id="PTHR13703:SF23">
    <property type="entry name" value="MOTHERS AGAINST DECAPENTAPLEGIC HOMOLOG 1"/>
    <property type="match status" value="1"/>
</dbReference>
<dbReference type="GO" id="GO:0000981">
    <property type="term" value="F:DNA-binding transcription factor activity, RNA polymerase II-specific"/>
    <property type="evidence" value="ECO:0007669"/>
    <property type="project" value="TreeGrafter"/>
</dbReference>
<evidence type="ECO:0000313" key="14">
    <source>
        <dbReference type="Proteomes" id="UP000472269"/>
    </source>
</evidence>
<comment type="similarity">
    <text evidence="1 9">Belongs to the dwarfin/SMAD family.</text>
</comment>